<proteinExistence type="predicted"/>
<reference evidence="5 6" key="1">
    <citation type="journal article" date="2018" name="New Phytol.">
        <title>Phylogenomics of Endogonaceae and evolution of mycorrhizas within Mucoromycota.</title>
        <authorList>
            <person name="Chang Y."/>
            <person name="Desiro A."/>
            <person name="Na H."/>
            <person name="Sandor L."/>
            <person name="Lipzen A."/>
            <person name="Clum A."/>
            <person name="Barry K."/>
            <person name="Grigoriev I.V."/>
            <person name="Martin F.M."/>
            <person name="Stajich J.E."/>
            <person name="Smith M.E."/>
            <person name="Bonito G."/>
            <person name="Spatafora J.W."/>
        </authorList>
    </citation>
    <scope>NUCLEOTIDE SEQUENCE [LARGE SCALE GENOMIC DNA]</scope>
    <source>
        <strain evidence="5 6">AD002</strain>
    </source>
</reference>
<evidence type="ECO:0000313" key="5">
    <source>
        <dbReference type="EMBL" id="RUS24344.1"/>
    </source>
</evidence>
<evidence type="ECO:0000256" key="3">
    <source>
        <dbReference type="SAM" id="MobiDB-lite"/>
    </source>
</evidence>
<dbReference type="Proteomes" id="UP000274822">
    <property type="component" value="Unassembled WGS sequence"/>
</dbReference>
<accession>A0A433Q3V5</accession>
<dbReference type="GO" id="GO:0016020">
    <property type="term" value="C:membrane"/>
    <property type="evidence" value="ECO:0007669"/>
    <property type="project" value="UniProtKB-SubCell"/>
</dbReference>
<feature type="domain" description="Golgin subfamily A member 7/ERF4" evidence="4">
    <location>
        <begin position="152"/>
        <end position="213"/>
    </location>
</feature>
<dbReference type="AlphaFoldDB" id="A0A433Q3V5"/>
<sequence>MSANDFLRSSQVTEDYQIESRSSQNTDYNYYPGGGTDDTTRLNDYPPSQIGDNKESTTTEPDSDVKSHRRISSNYTYTATSFPKATINSNRFSSSGRPPSTSFYSNPLPSQYQNAQSARNSYISNKRLSGQKLAYLDGVNNVMVPSGLPNVVVRVERDYTRGDGITQAGTCLASALLIETVTREQFDKTITTINDMLRNAERLSYNCFDNLMEGKGKGRSKSK</sequence>
<comment type="subcellular location">
    <subcellularLocation>
        <location evidence="1">Membrane</location>
    </subcellularLocation>
</comment>
<dbReference type="Pfam" id="PF10256">
    <property type="entry name" value="Erf4"/>
    <property type="match status" value="1"/>
</dbReference>
<keyword evidence="6" id="KW-1185">Reference proteome</keyword>
<keyword evidence="2" id="KW-0472">Membrane</keyword>
<feature type="region of interest" description="Disordered" evidence="3">
    <location>
        <begin position="1"/>
        <end position="72"/>
    </location>
</feature>
<comment type="caution">
    <text evidence="5">The sequence shown here is derived from an EMBL/GenBank/DDBJ whole genome shotgun (WGS) entry which is preliminary data.</text>
</comment>
<evidence type="ECO:0000256" key="1">
    <source>
        <dbReference type="ARBA" id="ARBA00004370"/>
    </source>
</evidence>
<name>A0A433Q3V5_9FUNG</name>
<feature type="region of interest" description="Disordered" evidence="3">
    <location>
        <begin position="86"/>
        <end position="108"/>
    </location>
</feature>
<dbReference type="EMBL" id="RBNJ01016328">
    <property type="protein sequence ID" value="RUS24344.1"/>
    <property type="molecule type" value="Genomic_DNA"/>
</dbReference>
<evidence type="ECO:0000259" key="4">
    <source>
        <dbReference type="Pfam" id="PF10256"/>
    </source>
</evidence>
<feature type="compositionally biased region" description="Polar residues" evidence="3">
    <location>
        <begin position="1"/>
        <end position="28"/>
    </location>
</feature>
<organism evidence="5 6">
    <name type="scientific">Jimgerdemannia flammicorona</name>
    <dbReference type="NCBI Taxonomy" id="994334"/>
    <lineage>
        <taxon>Eukaryota</taxon>
        <taxon>Fungi</taxon>
        <taxon>Fungi incertae sedis</taxon>
        <taxon>Mucoromycota</taxon>
        <taxon>Mucoromycotina</taxon>
        <taxon>Endogonomycetes</taxon>
        <taxon>Endogonales</taxon>
        <taxon>Endogonaceae</taxon>
        <taxon>Jimgerdemannia</taxon>
    </lineage>
</organism>
<feature type="non-terminal residue" evidence="5">
    <location>
        <position position="223"/>
    </location>
</feature>
<evidence type="ECO:0000313" key="6">
    <source>
        <dbReference type="Proteomes" id="UP000274822"/>
    </source>
</evidence>
<protein>
    <recommendedName>
        <fullName evidence="4">Golgin subfamily A member 7/ERF4 domain-containing protein</fullName>
    </recommendedName>
</protein>
<gene>
    <name evidence="5" type="ORF">BC938DRAFT_473740</name>
</gene>
<evidence type="ECO:0000256" key="2">
    <source>
        <dbReference type="ARBA" id="ARBA00023136"/>
    </source>
</evidence>
<dbReference type="InterPro" id="IPR019383">
    <property type="entry name" value="Golgin_A_7/ERF4"/>
</dbReference>